<dbReference type="Gene3D" id="3.40.50.300">
    <property type="entry name" value="P-loop containing nucleotide triphosphate hydrolases"/>
    <property type="match status" value="1"/>
</dbReference>
<dbReference type="OrthoDB" id="567086at2759"/>
<keyword evidence="3" id="KW-1185">Reference proteome</keyword>
<dbReference type="SUPFAM" id="SSF52540">
    <property type="entry name" value="P-loop containing nucleoside triphosphate hydrolases"/>
    <property type="match status" value="1"/>
</dbReference>
<dbReference type="Proteomes" id="UP000245119">
    <property type="component" value="Linkage Group LG12"/>
</dbReference>
<dbReference type="EMBL" id="PZQS01000012">
    <property type="protein sequence ID" value="PVD20911.1"/>
    <property type="molecule type" value="Genomic_DNA"/>
</dbReference>
<comment type="caution">
    <text evidence="2">The sequence shown here is derived from an EMBL/GenBank/DDBJ whole genome shotgun (WGS) entry which is preliminary data.</text>
</comment>
<feature type="domain" description="Deoxynucleoside kinase" evidence="1">
    <location>
        <begin position="1"/>
        <end position="113"/>
    </location>
</feature>
<accession>A0A2T7NIB1</accession>
<evidence type="ECO:0000259" key="1">
    <source>
        <dbReference type="Pfam" id="PF01712"/>
    </source>
</evidence>
<dbReference type="STRING" id="400727.A0A2T7NIB1"/>
<evidence type="ECO:0000313" key="2">
    <source>
        <dbReference type="EMBL" id="PVD20911.1"/>
    </source>
</evidence>
<sequence>MMERSLHSARYCFVENLRNSGNMPEMEYVILDEWYRWITQAHNVHVDLFVYLYTTPETCYERIKKRCRSEEIGISMDLLQNLHILHEDWLKHQKFPVNAPVLTIDANCDLTLMFEKYRQHEPVILGKKAASL</sequence>
<organism evidence="2 3">
    <name type="scientific">Pomacea canaliculata</name>
    <name type="common">Golden apple snail</name>
    <dbReference type="NCBI Taxonomy" id="400727"/>
    <lineage>
        <taxon>Eukaryota</taxon>
        <taxon>Metazoa</taxon>
        <taxon>Spiralia</taxon>
        <taxon>Lophotrochozoa</taxon>
        <taxon>Mollusca</taxon>
        <taxon>Gastropoda</taxon>
        <taxon>Caenogastropoda</taxon>
        <taxon>Architaenioglossa</taxon>
        <taxon>Ampullarioidea</taxon>
        <taxon>Ampullariidae</taxon>
        <taxon>Pomacea</taxon>
    </lineage>
</organism>
<name>A0A2T7NIB1_POMCA</name>
<dbReference type="InterPro" id="IPR050566">
    <property type="entry name" value="Deoxyribonucleoside_kinase"/>
</dbReference>
<dbReference type="AlphaFoldDB" id="A0A2T7NIB1"/>
<dbReference type="PANTHER" id="PTHR10513">
    <property type="entry name" value="DEOXYNUCLEOSIDE KINASE"/>
    <property type="match status" value="1"/>
</dbReference>
<reference evidence="2 3" key="1">
    <citation type="submission" date="2018-04" db="EMBL/GenBank/DDBJ databases">
        <title>The genome of golden apple snail Pomacea canaliculata provides insight into stress tolerance and invasive adaptation.</title>
        <authorList>
            <person name="Liu C."/>
            <person name="Liu B."/>
            <person name="Ren Y."/>
            <person name="Zhang Y."/>
            <person name="Wang H."/>
            <person name="Li S."/>
            <person name="Jiang F."/>
            <person name="Yin L."/>
            <person name="Zhang G."/>
            <person name="Qian W."/>
            <person name="Fan W."/>
        </authorList>
    </citation>
    <scope>NUCLEOTIDE SEQUENCE [LARGE SCALE GENOMIC DNA]</scope>
    <source>
        <strain evidence="2">SZHN2017</strain>
        <tissue evidence="2">Muscle</tissue>
    </source>
</reference>
<dbReference type="GO" id="GO:0005739">
    <property type="term" value="C:mitochondrion"/>
    <property type="evidence" value="ECO:0007669"/>
    <property type="project" value="TreeGrafter"/>
</dbReference>
<dbReference type="GO" id="GO:0019136">
    <property type="term" value="F:deoxynucleoside kinase activity"/>
    <property type="evidence" value="ECO:0007669"/>
    <property type="project" value="TreeGrafter"/>
</dbReference>
<dbReference type="PANTHER" id="PTHR10513:SF24">
    <property type="entry name" value="THYMIDINE KINASE 2, MITOCHONDRIAL"/>
    <property type="match status" value="1"/>
</dbReference>
<protein>
    <recommendedName>
        <fullName evidence="1">Deoxynucleoside kinase domain-containing protein</fullName>
    </recommendedName>
</protein>
<gene>
    <name evidence="2" type="ORF">C0Q70_19074</name>
</gene>
<dbReference type="Pfam" id="PF01712">
    <property type="entry name" value="dNK"/>
    <property type="match status" value="1"/>
</dbReference>
<proteinExistence type="predicted"/>
<dbReference type="InterPro" id="IPR027417">
    <property type="entry name" value="P-loop_NTPase"/>
</dbReference>
<evidence type="ECO:0000313" key="3">
    <source>
        <dbReference type="Proteomes" id="UP000245119"/>
    </source>
</evidence>
<dbReference type="InterPro" id="IPR031314">
    <property type="entry name" value="DNK_dom"/>
</dbReference>